<sequence length="374" mass="40687">MANLGPDTWTLHTNEDNTEPVKIVATNARHGHVIHQEMRFSKFQRRDHHLAVEDARKHMYDLYRVGSGKGDLFSAASTDSGNEDYDDGFSSLRASLLSGHIPSDSMDLPEPTPWSARRQLRSSEVINFFTVEEGTAAHAYFKTVNAPRHLMTVFEFQYPTSCNDTAKKNELCLFVLADGDIFQASGSLSAGIRLPDVNKPGRVAELYLAVALAVGPDNKNIAIDLSVTARGCATIWQLGEGISITITVCLTAKGGIHYANSTLSFAASVGVSVSFDVNLPVIGSIIDFTISGEIGCTAAPNNTVTAYGKIGVSHSVLVAGASIYLDFVAATADHLPNKWQFSSGVTFSAWISLVFWRPRWTHRYVLWSVGPVTF</sequence>
<gene>
    <name evidence="1" type="ORF">Pmar_PMAR020848</name>
</gene>
<dbReference type="AlphaFoldDB" id="C5KN33"/>
<dbReference type="EMBL" id="GG674563">
    <property type="protein sequence ID" value="EER14067.1"/>
    <property type="molecule type" value="Genomic_DNA"/>
</dbReference>
<name>C5KN33_PERM5</name>
<organism evidence="2">
    <name type="scientific">Perkinsus marinus (strain ATCC 50983 / TXsc)</name>
    <dbReference type="NCBI Taxonomy" id="423536"/>
    <lineage>
        <taxon>Eukaryota</taxon>
        <taxon>Sar</taxon>
        <taxon>Alveolata</taxon>
        <taxon>Perkinsozoa</taxon>
        <taxon>Perkinsea</taxon>
        <taxon>Perkinsida</taxon>
        <taxon>Perkinsidae</taxon>
        <taxon>Perkinsus</taxon>
    </lineage>
</organism>
<evidence type="ECO:0000313" key="2">
    <source>
        <dbReference type="Proteomes" id="UP000007800"/>
    </source>
</evidence>
<protein>
    <submittedName>
        <fullName evidence="1">Uncharacterized protein</fullName>
    </submittedName>
</protein>
<dbReference type="Proteomes" id="UP000007800">
    <property type="component" value="Unassembled WGS sequence"/>
</dbReference>
<dbReference type="RefSeq" id="XP_002782272.1">
    <property type="nucleotide sequence ID" value="XM_002782226.1"/>
</dbReference>
<accession>C5KN33</accession>
<evidence type="ECO:0000313" key="1">
    <source>
        <dbReference type="EMBL" id="EER14067.1"/>
    </source>
</evidence>
<proteinExistence type="predicted"/>
<dbReference type="OrthoDB" id="429978at2759"/>
<dbReference type="InterPro" id="IPR046628">
    <property type="entry name" value="DUF6740"/>
</dbReference>
<reference evidence="1 2" key="1">
    <citation type="submission" date="2008-07" db="EMBL/GenBank/DDBJ databases">
        <authorList>
            <person name="El-Sayed N."/>
            <person name="Caler E."/>
            <person name="Inman J."/>
            <person name="Amedeo P."/>
            <person name="Hass B."/>
            <person name="Wortman J."/>
        </authorList>
    </citation>
    <scope>NUCLEOTIDE SEQUENCE [LARGE SCALE GENOMIC DNA]</scope>
    <source>
        <strain evidence="2">ATCC 50983 / TXsc</strain>
    </source>
</reference>
<dbReference type="GeneID" id="9059939"/>
<dbReference type="Pfam" id="PF20525">
    <property type="entry name" value="DUF6740"/>
    <property type="match status" value="1"/>
</dbReference>
<keyword evidence="2" id="KW-1185">Reference proteome</keyword>
<dbReference type="OMA" id="GIHYANS"/>
<dbReference type="InParanoid" id="C5KN33"/>